<dbReference type="Gene3D" id="3.30.70.100">
    <property type="match status" value="1"/>
</dbReference>
<dbReference type="SUPFAM" id="SSF54909">
    <property type="entry name" value="Dimeric alpha+beta barrel"/>
    <property type="match status" value="1"/>
</dbReference>
<sequence length="104" mass="11391">MSKIVRLTLFKIPNAADLPDAAKSYSTLAQDAQKDGKPYIISSHGNQTYDDPRAQGYNFVARTVFESKADMDYYDNECSAHAALKNSLKSKTGGPPLVVYVDGQ</sequence>
<dbReference type="Proteomes" id="UP000799444">
    <property type="component" value="Unassembled WGS sequence"/>
</dbReference>
<gene>
    <name evidence="2" type="ORF">EJ04DRAFT_508600</name>
</gene>
<dbReference type="InterPro" id="IPR013097">
    <property type="entry name" value="Dabb"/>
</dbReference>
<dbReference type="PROSITE" id="PS51502">
    <property type="entry name" value="S_R_A_B_BARREL"/>
    <property type="match status" value="1"/>
</dbReference>
<accession>A0A9P4R5Z9</accession>
<keyword evidence="3" id="KW-1185">Reference proteome</keyword>
<evidence type="ECO:0000313" key="2">
    <source>
        <dbReference type="EMBL" id="KAF2739742.1"/>
    </source>
</evidence>
<feature type="domain" description="Stress-response A/B barrel" evidence="1">
    <location>
        <begin position="4"/>
        <end position="103"/>
    </location>
</feature>
<evidence type="ECO:0000313" key="3">
    <source>
        <dbReference type="Proteomes" id="UP000799444"/>
    </source>
</evidence>
<name>A0A9P4R5Z9_9PLEO</name>
<protein>
    <recommendedName>
        <fullName evidence="1">Stress-response A/B barrel domain-containing protein</fullName>
    </recommendedName>
</protein>
<dbReference type="AlphaFoldDB" id="A0A9P4R5Z9"/>
<dbReference type="SMART" id="SM00886">
    <property type="entry name" value="Dabb"/>
    <property type="match status" value="1"/>
</dbReference>
<organism evidence="2 3">
    <name type="scientific">Polyplosphaeria fusca</name>
    <dbReference type="NCBI Taxonomy" id="682080"/>
    <lineage>
        <taxon>Eukaryota</taxon>
        <taxon>Fungi</taxon>
        <taxon>Dikarya</taxon>
        <taxon>Ascomycota</taxon>
        <taxon>Pezizomycotina</taxon>
        <taxon>Dothideomycetes</taxon>
        <taxon>Pleosporomycetidae</taxon>
        <taxon>Pleosporales</taxon>
        <taxon>Tetraplosphaeriaceae</taxon>
        <taxon>Polyplosphaeria</taxon>
    </lineage>
</organism>
<proteinExistence type="predicted"/>
<reference evidence="2" key="1">
    <citation type="journal article" date="2020" name="Stud. Mycol.">
        <title>101 Dothideomycetes genomes: a test case for predicting lifestyles and emergence of pathogens.</title>
        <authorList>
            <person name="Haridas S."/>
            <person name="Albert R."/>
            <person name="Binder M."/>
            <person name="Bloem J."/>
            <person name="Labutti K."/>
            <person name="Salamov A."/>
            <person name="Andreopoulos B."/>
            <person name="Baker S."/>
            <person name="Barry K."/>
            <person name="Bills G."/>
            <person name="Bluhm B."/>
            <person name="Cannon C."/>
            <person name="Castanera R."/>
            <person name="Culley D."/>
            <person name="Daum C."/>
            <person name="Ezra D."/>
            <person name="Gonzalez J."/>
            <person name="Henrissat B."/>
            <person name="Kuo A."/>
            <person name="Liang C."/>
            <person name="Lipzen A."/>
            <person name="Lutzoni F."/>
            <person name="Magnuson J."/>
            <person name="Mondo S."/>
            <person name="Nolan M."/>
            <person name="Ohm R."/>
            <person name="Pangilinan J."/>
            <person name="Park H.-J."/>
            <person name="Ramirez L."/>
            <person name="Alfaro M."/>
            <person name="Sun H."/>
            <person name="Tritt A."/>
            <person name="Yoshinaga Y."/>
            <person name="Zwiers L.-H."/>
            <person name="Turgeon B."/>
            <person name="Goodwin S."/>
            <person name="Spatafora J."/>
            <person name="Crous P."/>
            <person name="Grigoriev I."/>
        </authorList>
    </citation>
    <scope>NUCLEOTIDE SEQUENCE</scope>
    <source>
        <strain evidence="2">CBS 125425</strain>
    </source>
</reference>
<dbReference type="EMBL" id="ML996103">
    <property type="protein sequence ID" value="KAF2739742.1"/>
    <property type="molecule type" value="Genomic_DNA"/>
</dbReference>
<dbReference type="Pfam" id="PF07876">
    <property type="entry name" value="Dabb"/>
    <property type="match status" value="1"/>
</dbReference>
<dbReference type="InterPro" id="IPR011008">
    <property type="entry name" value="Dimeric_a/b-barrel"/>
</dbReference>
<evidence type="ECO:0000259" key="1">
    <source>
        <dbReference type="PROSITE" id="PS51502"/>
    </source>
</evidence>
<dbReference type="OrthoDB" id="3830014at2759"/>
<comment type="caution">
    <text evidence="2">The sequence shown here is derived from an EMBL/GenBank/DDBJ whole genome shotgun (WGS) entry which is preliminary data.</text>
</comment>